<protein>
    <submittedName>
        <fullName evidence="2">Uncharacterized protein</fullName>
    </submittedName>
</protein>
<sequence>MAELQAKEPSETREIRITGHGKIETWVAFALRFLQENSTEPLTLHTLPAKKQQSIPSTEDAVDDTETPVQDAEDGVSKLESEKSRMASSMSTIPRLVSVAEIIKREYLKGLSPELAESGNLSGLHQYNEVGELADEGGVSREDALASMLRGKRHLRQHKVAYMKITLCRQELPHLAAAGAT</sequence>
<dbReference type="OrthoDB" id="424402at2759"/>
<evidence type="ECO:0000313" key="3">
    <source>
        <dbReference type="Proteomes" id="UP000250043"/>
    </source>
</evidence>
<feature type="compositionally biased region" description="Acidic residues" evidence="1">
    <location>
        <begin position="60"/>
        <end position="74"/>
    </location>
</feature>
<dbReference type="AlphaFoldDB" id="A0A8E2J501"/>
<name>A0A8E2J501_9APHY</name>
<organism evidence="2 3">
    <name type="scientific">Obba rivulosa</name>
    <dbReference type="NCBI Taxonomy" id="1052685"/>
    <lineage>
        <taxon>Eukaryota</taxon>
        <taxon>Fungi</taxon>
        <taxon>Dikarya</taxon>
        <taxon>Basidiomycota</taxon>
        <taxon>Agaricomycotina</taxon>
        <taxon>Agaricomycetes</taxon>
        <taxon>Polyporales</taxon>
        <taxon>Gelatoporiaceae</taxon>
        <taxon>Obba</taxon>
    </lineage>
</organism>
<dbReference type="Proteomes" id="UP000250043">
    <property type="component" value="Unassembled WGS sequence"/>
</dbReference>
<accession>A0A8E2J501</accession>
<proteinExistence type="predicted"/>
<evidence type="ECO:0000313" key="2">
    <source>
        <dbReference type="EMBL" id="OCH94877.1"/>
    </source>
</evidence>
<keyword evidence="3" id="KW-1185">Reference proteome</keyword>
<reference evidence="2 3" key="1">
    <citation type="submission" date="2016-07" db="EMBL/GenBank/DDBJ databases">
        <title>Draft genome of the white-rot fungus Obba rivulosa 3A-2.</title>
        <authorList>
            <consortium name="DOE Joint Genome Institute"/>
            <person name="Miettinen O."/>
            <person name="Riley R."/>
            <person name="Acob R."/>
            <person name="Barry K."/>
            <person name="Cullen D."/>
            <person name="De Vries R."/>
            <person name="Hainaut M."/>
            <person name="Hatakka A."/>
            <person name="Henrissat B."/>
            <person name="Hilden K."/>
            <person name="Kuo R."/>
            <person name="Labutti K."/>
            <person name="Lipzen A."/>
            <person name="Makela M.R."/>
            <person name="Sandor L."/>
            <person name="Spatafora J.W."/>
            <person name="Grigoriev I.V."/>
            <person name="Hibbett D.S."/>
        </authorList>
    </citation>
    <scope>NUCLEOTIDE SEQUENCE [LARGE SCALE GENOMIC DNA]</scope>
    <source>
        <strain evidence="2 3">3A-2</strain>
    </source>
</reference>
<evidence type="ECO:0000256" key="1">
    <source>
        <dbReference type="SAM" id="MobiDB-lite"/>
    </source>
</evidence>
<gene>
    <name evidence="2" type="ORF">OBBRIDRAFT_884432</name>
</gene>
<dbReference type="EMBL" id="KV722340">
    <property type="protein sequence ID" value="OCH94877.1"/>
    <property type="molecule type" value="Genomic_DNA"/>
</dbReference>
<feature type="region of interest" description="Disordered" evidence="1">
    <location>
        <begin position="49"/>
        <end position="75"/>
    </location>
</feature>